<dbReference type="InterPro" id="IPR014001">
    <property type="entry name" value="Helicase_ATP-bd"/>
</dbReference>
<dbReference type="SUPFAM" id="SSF52540">
    <property type="entry name" value="P-loop containing nucleoside triphosphate hydrolases"/>
    <property type="match status" value="1"/>
</dbReference>
<dbReference type="InterPro" id="IPR006935">
    <property type="entry name" value="Helicase/UvrB_N"/>
</dbReference>
<gene>
    <name evidence="2" type="ORF">C7448_104231</name>
</gene>
<evidence type="ECO:0000313" key="3">
    <source>
        <dbReference type="Proteomes" id="UP000256884"/>
    </source>
</evidence>
<sequence>MLNTAITKLNFLFDWRPYQAKVLQNFSSHIQDNHFHIVAPPGSGKTILGIEIIKRIGKRTLILAPTLTIRNQWEDRLQNFFTTDCNFKQISFDIKQPSDITFSTYQALHSFYKSFETKEDYYKFFKEHQIEVLLLDEAHHLKNAWWKCLFDLKEQHMQTVVALTATPPYDSENAEIQKYFKLCGEIDDEIVVPDLVKEQNLCPHQDLVFLSKPEDQEINFITNFRLKIAQFVTDILKDKEFIFFLKQHRFYAKTEENLEELYKYSDFFSSMLIFLHEAREVIPVEKLEVLGFDKNEKIDFPSITNEWIQVLFQYLLVVDRDKLIEYETYLNTLEKRLRKLAVFNKNKVNLIGNELLYKSLSNSPSKLKSITTIVQQEQRNLQDDLRCVILSDYIRKEYLNTTLPEIQEIKKLGVVPIFHHVRIATKNKNSLAVLTGSLVIIHSSIIAKLGLIDAIDNYSYTPLKSDTEFVTLTTKNSSKHSIVEVITQLFELGHIKVLVGTKSLLGEGWDAPSINSLILASVVGSFVTSNQMRGRAIRVDSKDPDKVGLIWHLACIDISDELGGRDFEILSRRFDAFLGISNDEKAVISNGIERLQLPANFIDEDIDSLNKQTLALSENRNLIAKQWKSSISNGKEISKELTFYNERNKQFPKQKRLYYQDIVKYTVGEIIVGLSFFLPEFIIKNFNVLLQKGIVYFLFALSSALGLTFGYKIYKSAQLYVYFGLIHKKIDKMTLAILESLNTLNHLTTPLDKIQTQTQLLAKGNVSCTIHGANRYESTLIIKALDELLQPIDNPKYLLIKTNWLRKKLKLHNFFSVPEIFGIRKKECLVFQSCWNKHLGKSKLVYTRTMNGRKLLLKARLFHIHNVNNELTKKNIVWK</sequence>
<evidence type="ECO:0000259" key="1">
    <source>
        <dbReference type="PROSITE" id="PS51192"/>
    </source>
</evidence>
<dbReference type="GO" id="GO:0016787">
    <property type="term" value="F:hydrolase activity"/>
    <property type="evidence" value="ECO:0007669"/>
    <property type="project" value="InterPro"/>
</dbReference>
<dbReference type="InterPro" id="IPR027417">
    <property type="entry name" value="P-loop_NTPase"/>
</dbReference>
<dbReference type="SMART" id="SM00487">
    <property type="entry name" value="DEXDc"/>
    <property type="match status" value="1"/>
</dbReference>
<accession>A0A3E0HW13</accession>
<dbReference type="GO" id="GO:0005524">
    <property type="term" value="F:ATP binding"/>
    <property type="evidence" value="ECO:0007669"/>
    <property type="project" value="InterPro"/>
</dbReference>
<organism evidence="2 3">
    <name type="scientific">Tenacibaculum gallaicum</name>
    <dbReference type="NCBI Taxonomy" id="561505"/>
    <lineage>
        <taxon>Bacteria</taxon>
        <taxon>Pseudomonadati</taxon>
        <taxon>Bacteroidota</taxon>
        <taxon>Flavobacteriia</taxon>
        <taxon>Flavobacteriales</taxon>
        <taxon>Flavobacteriaceae</taxon>
        <taxon>Tenacibaculum</taxon>
    </lineage>
</organism>
<protein>
    <submittedName>
        <fullName evidence="2">Type III restriction/modification enzyme restriction subunit</fullName>
    </submittedName>
</protein>
<evidence type="ECO:0000313" key="2">
    <source>
        <dbReference type="EMBL" id="REH50619.1"/>
    </source>
</evidence>
<dbReference type="AlphaFoldDB" id="A0A3E0HW13"/>
<dbReference type="CDD" id="cd18785">
    <property type="entry name" value="SF2_C"/>
    <property type="match status" value="1"/>
</dbReference>
<dbReference type="PROSITE" id="PS51192">
    <property type="entry name" value="HELICASE_ATP_BIND_1"/>
    <property type="match status" value="1"/>
</dbReference>
<dbReference type="InterPro" id="IPR050742">
    <property type="entry name" value="Helicase_Restrict-Modif_Enz"/>
</dbReference>
<dbReference type="GO" id="GO:0003677">
    <property type="term" value="F:DNA binding"/>
    <property type="evidence" value="ECO:0007669"/>
    <property type="project" value="InterPro"/>
</dbReference>
<feature type="domain" description="Helicase ATP-binding" evidence="1">
    <location>
        <begin position="26"/>
        <end position="185"/>
    </location>
</feature>
<proteinExistence type="predicted"/>
<comment type="caution">
    <text evidence="2">The sequence shown here is derived from an EMBL/GenBank/DDBJ whole genome shotgun (WGS) entry which is preliminary data.</text>
</comment>
<dbReference type="GO" id="GO:0005829">
    <property type="term" value="C:cytosol"/>
    <property type="evidence" value="ECO:0007669"/>
    <property type="project" value="TreeGrafter"/>
</dbReference>
<reference evidence="2 3" key="1">
    <citation type="submission" date="2018-08" db="EMBL/GenBank/DDBJ databases">
        <title>Genomic Encyclopedia of Type Strains, Phase IV (KMG-IV): sequencing the most valuable type-strain genomes for metagenomic binning, comparative biology and taxonomic classification.</title>
        <authorList>
            <person name="Goeker M."/>
        </authorList>
    </citation>
    <scope>NUCLEOTIDE SEQUENCE [LARGE SCALE GENOMIC DNA]</scope>
    <source>
        <strain evidence="2 3">DSM 18841</strain>
    </source>
</reference>
<dbReference type="Gene3D" id="3.40.50.300">
    <property type="entry name" value="P-loop containing nucleotide triphosphate hydrolases"/>
    <property type="match status" value="2"/>
</dbReference>
<dbReference type="EMBL" id="QUNS01000004">
    <property type="protein sequence ID" value="REH50619.1"/>
    <property type="molecule type" value="Genomic_DNA"/>
</dbReference>
<dbReference type="Proteomes" id="UP000256884">
    <property type="component" value="Unassembled WGS sequence"/>
</dbReference>
<dbReference type="PANTHER" id="PTHR47396:SF1">
    <property type="entry name" value="ATP-DEPENDENT HELICASE IRC3-RELATED"/>
    <property type="match status" value="1"/>
</dbReference>
<dbReference type="PANTHER" id="PTHR47396">
    <property type="entry name" value="TYPE I RESTRICTION ENZYME ECOKI R PROTEIN"/>
    <property type="match status" value="1"/>
</dbReference>
<dbReference type="Pfam" id="PF04851">
    <property type="entry name" value="ResIII"/>
    <property type="match status" value="1"/>
</dbReference>
<name>A0A3E0HW13_9FLAO</name>
<keyword evidence="3" id="KW-1185">Reference proteome</keyword>